<dbReference type="InParanoid" id="A0A1B7MU42"/>
<dbReference type="Gene3D" id="3.40.50.300">
    <property type="entry name" value="P-loop containing nucleotide triphosphate hydrolases"/>
    <property type="match status" value="1"/>
</dbReference>
<evidence type="ECO:0000256" key="2">
    <source>
        <dbReference type="ARBA" id="ARBA00022741"/>
    </source>
</evidence>
<keyword evidence="7" id="KW-1185">Reference proteome</keyword>
<keyword evidence="3" id="KW-0067">ATP-binding</keyword>
<dbReference type="AlphaFoldDB" id="A0A1B7MU42"/>
<reference evidence="6 7" key="1">
    <citation type="submission" date="2016-06" db="EMBL/GenBank/DDBJ databases">
        <title>Comparative genomics of the ectomycorrhizal sister species Rhizopogon vinicolor and Rhizopogon vesiculosus (Basidiomycota: Boletales) reveals a divergence of the mating type B locus.</title>
        <authorList>
            <consortium name="DOE Joint Genome Institute"/>
            <person name="Mujic A.B."/>
            <person name="Kuo A."/>
            <person name="Tritt A."/>
            <person name="Lipzen A."/>
            <person name="Chen C."/>
            <person name="Johnson J."/>
            <person name="Sharma A."/>
            <person name="Barry K."/>
            <person name="Grigoriev I.V."/>
            <person name="Spatafora J.W."/>
        </authorList>
    </citation>
    <scope>NUCLEOTIDE SEQUENCE [LARGE SCALE GENOMIC DNA]</scope>
    <source>
        <strain evidence="6 7">AM-OR11-026</strain>
    </source>
</reference>
<feature type="non-terminal residue" evidence="6">
    <location>
        <position position="59"/>
    </location>
</feature>
<sequence>IAGPNGSGKSNTIEALLFVFGCCASSKMRQGRLSELIHNPVRYLHECSGEIQFRAIIDL</sequence>
<dbReference type="STRING" id="1314800.A0A1B7MU42"/>
<dbReference type="GO" id="GO:0007076">
    <property type="term" value="P:mitotic chromosome condensation"/>
    <property type="evidence" value="ECO:0007669"/>
    <property type="project" value="TreeGrafter"/>
</dbReference>
<feature type="non-terminal residue" evidence="6">
    <location>
        <position position="1"/>
    </location>
</feature>
<dbReference type="GO" id="GO:0005524">
    <property type="term" value="F:ATP binding"/>
    <property type="evidence" value="ECO:0007669"/>
    <property type="project" value="UniProtKB-KW"/>
</dbReference>
<protein>
    <recommendedName>
        <fullName evidence="5">RecF/RecN/SMC N-terminal domain-containing protein</fullName>
    </recommendedName>
</protein>
<dbReference type="SUPFAM" id="SSF52540">
    <property type="entry name" value="P-loop containing nucleoside triphosphate hydrolases"/>
    <property type="match status" value="1"/>
</dbReference>
<keyword evidence="4" id="KW-0539">Nucleus</keyword>
<evidence type="ECO:0000256" key="1">
    <source>
        <dbReference type="ARBA" id="ARBA00004123"/>
    </source>
</evidence>
<evidence type="ECO:0000313" key="7">
    <source>
        <dbReference type="Proteomes" id="UP000092154"/>
    </source>
</evidence>
<feature type="domain" description="RecF/RecN/SMC N-terminal" evidence="5">
    <location>
        <begin position="1"/>
        <end position="46"/>
    </location>
</feature>
<gene>
    <name evidence="6" type="ORF">K503DRAFT_646143</name>
</gene>
<proteinExistence type="predicted"/>
<accession>A0A1B7MU42</accession>
<dbReference type="Proteomes" id="UP000092154">
    <property type="component" value="Unassembled WGS sequence"/>
</dbReference>
<comment type="subcellular location">
    <subcellularLocation>
        <location evidence="1">Nucleus</location>
    </subcellularLocation>
</comment>
<keyword evidence="2" id="KW-0547">Nucleotide-binding</keyword>
<dbReference type="EMBL" id="KV448442">
    <property type="protein sequence ID" value="OAX36105.1"/>
    <property type="molecule type" value="Genomic_DNA"/>
</dbReference>
<dbReference type="PANTHER" id="PTHR18937">
    <property type="entry name" value="STRUCTURAL MAINTENANCE OF CHROMOSOMES SMC FAMILY MEMBER"/>
    <property type="match status" value="1"/>
</dbReference>
<dbReference type="GO" id="GO:0000796">
    <property type="term" value="C:condensin complex"/>
    <property type="evidence" value="ECO:0007669"/>
    <property type="project" value="TreeGrafter"/>
</dbReference>
<dbReference type="InterPro" id="IPR003395">
    <property type="entry name" value="RecF/RecN/SMC_N"/>
</dbReference>
<dbReference type="PANTHER" id="PTHR18937:SF172">
    <property type="entry name" value="STRUCTURAL MAINTENANCE OF CHROMOSOMES PROTEIN"/>
    <property type="match status" value="1"/>
</dbReference>
<evidence type="ECO:0000256" key="3">
    <source>
        <dbReference type="ARBA" id="ARBA00022840"/>
    </source>
</evidence>
<evidence type="ECO:0000256" key="4">
    <source>
        <dbReference type="ARBA" id="ARBA00023242"/>
    </source>
</evidence>
<evidence type="ECO:0000259" key="5">
    <source>
        <dbReference type="Pfam" id="PF02463"/>
    </source>
</evidence>
<dbReference type="GO" id="GO:0005634">
    <property type="term" value="C:nucleus"/>
    <property type="evidence" value="ECO:0007669"/>
    <property type="project" value="UniProtKB-SubCell"/>
</dbReference>
<name>A0A1B7MU42_9AGAM</name>
<dbReference type="OrthoDB" id="2682222at2759"/>
<organism evidence="6 7">
    <name type="scientific">Rhizopogon vinicolor AM-OR11-026</name>
    <dbReference type="NCBI Taxonomy" id="1314800"/>
    <lineage>
        <taxon>Eukaryota</taxon>
        <taxon>Fungi</taxon>
        <taxon>Dikarya</taxon>
        <taxon>Basidiomycota</taxon>
        <taxon>Agaricomycotina</taxon>
        <taxon>Agaricomycetes</taxon>
        <taxon>Agaricomycetidae</taxon>
        <taxon>Boletales</taxon>
        <taxon>Suillineae</taxon>
        <taxon>Rhizopogonaceae</taxon>
        <taxon>Rhizopogon</taxon>
    </lineage>
</organism>
<dbReference type="InterPro" id="IPR027417">
    <property type="entry name" value="P-loop_NTPase"/>
</dbReference>
<evidence type="ECO:0000313" key="6">
    <source>
        <dbReference type="EMBL" id="OAX36105.1"/>
    </source>
</evidence>
<dbReference type="Pfam" id="PF02463">
    <property type="entry name" value="SMC_N"/>
    <property type="match status" value="1"/>
</dbReference>